<dbReference type="PROSITE" id="PS51257">
    <property type="entry name" value="PROKAR_LIPOPROTEIN"/>
    <property type="match status" value="1"/>
</dbReference>
<keyword evidence="2" id="KW-1185">Reference proteome</keyword>
<protein>
    <submittedName>
        <fullName evidence="1">Uncharacterized protein YcfL</fullName>
    </submittedName>
</protein>
<evidence type="ECO:0000313" key="1">
    <source>
        <dbReference type="EMBL" id="RKR70635.1"/>
    </source>
</evidence>
<name>A0A420XEN8_9PAST</name>
<dbReference type="AlphaFoldDB" id="A0A420XEN8"/>
<dbReference type="Proteomes" id="UP000280099">
    <property type="component" value="Unassembled WGS sequence"/>
</dbReference>
<dbReference type="InterPro" id="IPR010824">
    <property type="entry name" value="DUF1425"/>
</dbReference>
<dbReference type="InterPro" id="IPR038483">
    <property type="entry name" value="YcfL-like_sf"/>
</dbReference>
<proteinExistence type="predicted"/>
<organism evidence="1 2">
    <name type="scientific">Otariodibacter oris</name>
    <dbReference type="NCBI Taxonomy" id="1032623"/>
    <lineage>
        <taxon>Bacteria</taxon>
        <taxon>Pseudomonadati</taxon>
        <taxon>Pseudomonadota</taxon>
        <taxon>Gammaproteobacteria</taxon>
        <taxon>Pasteurellales</taxon>
        <taxon>Pasteurellaceae</taxon>
        <taxon>Otariodibacter</taxon>
    </lineage>
</organism>
<comment type="caution">
    <text evidence="1">The sequence shown here is derived from an EMBL/GenBank/DDBJ whole genome shotgun (WGS) entry which is preliminary data.</text>
</comment>
<dbReference type="CDD" id="cd09030">
    <property type="entry name" value="DUF1425"/>
    <property type="match status" value="1"/>
</dbReference>
<dbReference type="Gene3D" id="2.60.40.3230">
    <property type="match status" value="1"/>
</dbReference>
<dbReference type="Pfam" id="PF07233">
    <property type="entry name" value="DUF1425"/>
    <property type="match status" value="1"/>
</dbReference>
<gene>
    <name evidence="1" type="ORF">DES31_1889</name>
</gene>
<dbReference type="EMBL" id="RBJC01000011">
    <property type="protein sequence ID" value="RKR70635.1"/>
    <property type="molecule type" value="Genomic_DNA"/>
</dbReference>
<dbReference type="RefSeq" id="WP_229583612.1">
    <property type="nucleotide sequence ID" value="NZ_CP016604.1"/>
</dbReference>
<reference evidence="1 2" key="1">
    <citation type="submission" date="2018-10" db="EMBL/GenBank/DDBJ databases">
        <title>Genomic Encyclopedia of Type Strains, Phase IV (KMG-IV): sequencing the most valuable type-strain genomes for metagenomic binning, comparative biology and taxonomic classification.</title>
        <authorList>
            <person name="Goeker M."/>
        </authorList>
    </citation>
    <scope>NUCLEOTIDE SEQUENCE [LARGE SCALE GENOMIC DNA]</scope>
    <source>
        <strain evidence="1 2">DSM 23800</strain>
    </source>
</reference>
<accession>A0A420XEN8</accession>
<evidence type="ECO:0000313" key="2">
    <source>
        <dbReference type="Proteomes" id="UP000280099"/>
    </source>
</evidence>
<sequence>MMNNLKRSFLLGFVGLLSACISNQESYLPVENKPIVNIEQNIAQYIQVDAKPTTLIITNISQQATQVVYKFFWYDQEGVTQNSMNLTNDEWHNLELAPQEKREIPAIKPTVESANYRVYLRRQ</sequence>